<dbReference type="EMBL" id="AYRZ02000001">
    <property type="protein sequence ID" value="PHT95457.1"/>
    <property type="molecule type" value="Genomic_DNA"/>
</dbReference>
<evidence type="ECO:0000256" key="1">
    <source>
        <dbReference type="ARBA" id="ARBA00022737"/>
    </source>
</evidence>
<organism evidence="3 4">
    <name type="scientific">Capsicum annuum</name>
    <name type="common">Capsicum pepper</name>
    <dbReference type="NCBI Taxonomy" id="4072"/>
    <lineage>
        <taxon>Eukaryota</taxon>
        <taxon>Viridiplantae</taxon>
        <taxon>Streptophyta</taxon>
        <taxon>Embryophyta</taxon>
        <taxon>Tracheophyta</taxon>
        <taxon>Spermatophyta</taxon>
        <taxon>Magnoliopsida</taxon>
        <taxon>eudicotyledons</taxon>
        <taxon>Gunneridae</taxon>
        <taxon>Pentapetalae</taxon>
        <taxon>asterids</taxon>
        <taxon>lamiids</taxon>
        <taxon>Solanales</taxon>
        <taxon>Solanaceae</taxon>
        <taxon>Solanoideae</taxon>
        <taxon>Capsiceae</taxon>
        <taxon>Capsicum</taxon>
    </lineage>
</organism>
<dbReference type="AlphaFoldDB" id="A0A2G3AMI9"/>
<dbReference type="InterPro" id="IPR002885">
    <property type="entry name" value="PPR_rpt"/>
</dbReference>
<dbReference type="GO" id="GO:0009451">
    <property type="term" value="P:RNA modification"/>
    <property type="evidence" value="ECO:0007669"/>
    <property type="project" value="InterPro"/>
</dbReference>
<keyword evidence="4" id="KW-1185">Reference proteome</keyword>
<proteinExistence type="predicted"/>
<reference evidence="3 4" key="2">
    <citation type="journal article" date="2017" name="Genome Biol.">
        <title>New reference genome sequences of hot pepper reveal the massive evolution of plant disease-resistance genes by retroduplication.</title>
        <authorList>
            <person name="Kim S."/>
            <person name="Park J."/>
            <person name="Yeom S.I."/>
            <person name="Kim Y.M."/>
            <person name="Seo E."/>
            <person name="Kim K.T."/>
            <person name="Kim M.S."/>
            <person name="Lee J.M."/>
            <person name="Cheong K."/>
            <person name="Shin H.S."/>
            <person name="Kim S.B."/>
            <person name="Han K."/>
            <person name="Lee J."/>
            <person name="Park M."/>
            <person name="Lee H.A."/>
            <person name="Lee H.Y."/>
            <person name="Lee Y."/>
            <person name="Oh S."/>
            <person name="Lee J.H."/>
            <person name="Choi E."/>
            <person name="Choi E."/>
            <person name="Lee S.E."/>
            <person name="Jeon J."/>
            <person name="Kim H."/>
            <person name="Choi G."/>
            <person name="Song H."/>
            <person name="Lee J."/>
            <person name="Lee S.C."/>
            <person name="Kwon J.K."/>
            <person name="Lee H.Y."/>
            <person name="Koo N."/>
            <person name="Hong Y."/>
            <person name="Kim R.W."/>
            <person name="Kang W.H."/>
            <person name="Huh J.H."/>
            <person name="Kang B.C."/>
            <person name="Yang T.J."/>
            <person name="Lee Y.H."/>
            <person name="Bennetzen J.L."/>
            <person name="Choi D."/>
        </authorList>
    </citation>
    <scope>NUCLEOTIDE SEQUENCE [LARGE SCALE GENOMIC DNA]</scope>
    <source>
        <strain evidence="4">cv. CM334</strain>
    </source>
</reference>
<evidence type="ECO:0008006" key="5">
    <source>
        <dbReference type="Google" id="ProtNLM"/>
    </source>
</evidence>
<dbReference type="InterPro" id="IPR011990">
    <property type="entry name" value="TPR-like_helical_dom_sf"/>
</dbReference>
<dbReference type="Proteomes" id="UP000222542">
    <property type="component" value="Unassembled WGS sequence"/>
</dbReference>
<evidence type="ECO:0000313" key="3">
    <source>
        <dbReference type="EMBL" id="PHT95457.1"/>
    </source>
</evidence>
<evidence type="ECO:0000313" key="4">
    <source>
        <dbReference type="Proteomes" id="UP000222542"/>
    </source>
</evidence>
<dbReference type="PROSITE" id="PS51375">
    <property type="entry name" value="PPR"/>
    <property type="match status" value="1"/>
</dbReference>
<dbReference type="InterPro" id="IPR046960">
    <property type="entry name" value="PPR_At4g14850-like_plant"/>
</dbReference>
<dbReference type="STRING" id="4072.A0A2G3AMI9"/>
<dbReference type="Gene3D" id="1.25.40.10">
    <property type="entry name" value="Tetratricopeptide repeat domain"/>
    <property type="match status" value="1"/>
</dbReference>
<protein>
    <recommendedName>
        <fullName evidence="5">Pentatricopeptide repeat-containing protein</fullName>
    </recommendedName>
</protein>
<accession>A0A2G3AMI9</accession>
<name>A0A2G3AMI9_CAPAN</name>
<sequence>MFSRFPYRDVYSWTSMIHGYMKNGCSEVAVMFFEKMMVHEDVKCGMQIHAYMVKNEELSVFIMSALIAFNGKMSYLVYASKVLDTMVSKKSHMRMFSDDDLLDHSWKLYFPAESC</sequence>
<dbReference type="PANTHER" id="PTHR47926">
    <property type="entry name" value="PENTATRICOPEPTIDE REPEAT-CONTAINING PROTEIN"/>
    <property type="match status" value="1"/>
</dbReference>
<keyword evidence="1" id="KW-0677">Repeat</keyword>
<dbReference type="Pfam" id="PF01535">
    <property type="entry name" value="PPR"/>
    <property type="match status" value="1"/>
</dbReference>
<dbReference type="Gramene" id="PHT95457">
    <property type="protein sequence ID" value="PHT95457"/>
    <property type="gene ID" value="T459_03339"/>
</dbReference>
<dbReference type="GO" id="GO:0003723">
    <property type="term" value="F:RNA binding"/>
    <property type="evidence" value="ECO:0007669"/>
    <property type="project" value="InterPro"/>
</dbReference>
<evidence type="ECO:0000256" key="2">
    <source>
        <dbReference type="PROSITE-ProRule" id="PRU00708"/>
    </source>
</evidence>
<dbReference type="NCBIfam" id="TIGR00756">
    <property type="entry name" value="PPR"/>
    <property type="match status" value="1"/>
</dbReference>
<reference evidence="3 4" key="1">
    <citation type="journal article" date="2014" name="Nat. Genet.">
        <title>Genome sequence of the hot pepper provides insights into the evolution of pungency in Capsicum species.</title>
        <authorList>
            <person name="Kim S."/>
            <person name="Park M."/>
            <person name="Yeom S.I."/>
            <person name="Kim Y.M."/>
            <person name="Lee J.M."/>
            <person name="Lee H.A."/>
            <person name="Seo E."/>
            <person name="Choi J."/>
            <person name="Cheong K."/>
            <person name="Kim K.T."/>
            <person name="Jung K."/>
            <person name="Lee G.W."/>
            <person name="Oh S.K."/>
            <person name="Bae C."/>
            <person name="Kim S.B."/>
            <person name="Lee H.Y."/>
            <person name="Kim S.Y."/>
            <person name="Kim M.S."/>
            <person name="Kang B.C."/>
            <person name="Jo Y.D."/>
            <person name="Yang H.B."/>
            <person name="Jeong H.J."/>
            <person name="Kang W.H."/>
            <person name="Kwon J.K."/>
            <person name="Shin C."/>
            <person name="Lim J.Y."/>
            <person name="Park J.H."/>
            <person name="Huh J.H."/>
            <person name="Kim J.S."/>
            <person name="Kim B.D."/>
            <person name="Cohen O."/>
            <person name="Paran I."/>
            <person name="Suh M.C."/>
            <person name="Lee S.B."/>
            <person name="Kim Y.K."/>
            <person name="Shin Y."/>
            <person name="Noh S.J."/>
            <person name="Park J."/>
            <person name="Seo Y.S."/>
            <person name="Kwon S.Y."/>
            <person name="Kim H.A."/>
            <person name="Park J.M."/>
            <person name="Kim H.J."/>
            <person name="Choi S.B."/>
            <person name="Bosland P.W."/>
            <person name="Reeves G."/>
            <person name="Jo S.H."/>
            <person name="Lee B.W."/>
            <person name="Cho H.T."/>
            <person name="Choi H.S."/>
            <person name="Lee M.S."/>
            <person name="Yu Y."/>
            <person name="Do Choi Y."/>
            <person name="Park B.S."/>
            <person name="van Deynze A."/>
            <person name="Ashrafi H."/>
            <person name="Hill T."/>
            <person name="Kim W.T."/>
            <person name="Pai H.S."/>
            <person name="Ahn H.K."/>
            <person name="Yeam I."/>
            <person name="Giovannoni J.J."/>
            <person name="Rose J.K."/>
            <person name="Sorensen I."/>
            <person name="Lee S.J."/>
            <person name="Kim R.W."/>
            <person name="Choi I.Y."/>
            <person name="Choi B.S."/>
            <person name="Lim J.S."/>
            <person name="Lee Y.H."/>
            <person name="Choi D."/>
        </authorList>
    </citation>
    <scope>NUCLEOTIDE SEQUENCE [LARGE SCALE GENOMIC DNA]</scope>
    <source>
        <strain evidence="4">cv. CM334</strain>
    </source>
</reference>
<gene>
    <name evidence="3" type="ORF">T459_03339</name>
</gene>
<comment type="caution">
    <text evidence="3">The sequence shown here is derived from an EMBL/GenBank/DDBJ whole genome shotgun (WGS) entry which is preliminary data.</text>
</comment>
<feature type="repeat" description="PPR" evidence="2">
    <location>
        <begin position="9"/>
        <end position="44"/>
    </location>
</feature>
<dbReference type="PANTHER" id="PTHR47926:SF347">
    <property type="entry name" value="PENTATRICOPEPTIDE REPEAT-CONTAINING PROTEIN"/>
    <property type="match status" value="1"/>
</dbReference>